<dbReference type="EMBL" id="QKZK01000011">
    <property type="protein sequence ID" value="PZX16846.1"/>
    <property type="molecule type" value="Genomic_DNA"/>
</dbReference>
<organism evidence="2 3">
    <name type="scientific">Breznakibacter xylanolyticus</name>
    <dbReference type="NCBI Taxonomy" id="990"/>
    <lineage>
        <taxon>Bacteria</taxon>
        <taxon>Pseudomonadati</taxon>
        <taxon>Bacteroidota</taxon>
        <taxon>Bacteroidia</taxon>
        <taxon>Marinilabiliales</taxon>
        <taxon>Marinilabiliaceae</taxon>
        <taxon>Breznakibacter</taxon>
    </lineage>
</organism>
<feature type="signal peptide" evidence="1">
    <location>
        <begin position="1"/>
        <end position="21"/>
    </location>
</feature>
<keyword evidence="1" id="KW-0732">Signal</keyword>
<protein>
    <submittedName>
        <fullName evidence="2">Peroxiredoxin</fullName>
    </submittedName>
</protein>
<dbReference type="OrthoDB" id="6399635at2"/>
<dbReference type="SUPFAM" id="SSF52833">
    <property type="entry name" value="Thioredoxin-like"/>
    <property type="match status" value="1"/>
</dbReference>
<reference evidence="2 3" key="1">
    <citation type="submission" date="2018-06" db="EMBL/GenBank/DDBJ databases">
        <title>Genomic Encyclopedia of Archaeal and Bacterial Type Strains, Phase II (KMG-II): from individual species to whole genera.</title>
        <authorList>
            <person name="Goeker M."/>
        </authorList>
    </citation>
    <scope>NUCLEOTIDE SEQUENCE [LARGE SCALE GENOMIC DNA]</scope>
    <source>
        <strain evidence="2 3">DSM 6779</strain>
    </source>
</reference>
<gene>
    <name evidence="2" type="ORF">LX69_01660</name>
</gene>
<dbReference type="RefSeq" id="WP_111445341.1">
    <property type="nucleotide sequence ID" value="NZ_QKZK01000011.1"/>
</dbReference>
<dbReference type="Gene3D" id="3.40.30.10">
    <property type="entry name" value="Glutaredoxin"/>
    <property type="match status" value="1"/>
</dbReference>
<evidence type="ECO:0000256" key="1">
    <source>
        <dbReference type="SAM" id="SignalP"/>
    </source>
</evidence>
<evidence type="ECO:0000313" key="3">
    <source>
        <dbReference type="Proteomes" id="UP000249239"/>
    </source>
</evidence>
<keyword evidence="3" id="KW-1185">Reference proteome</keyword>
<dbReference type="AlphaFoldDB" id="A0A2W7NU44"/>
<feature type="chain" id="PRO_5015930515" evidence="1">
    <location>
        <begin position="22"/>
        <end position="177"/>
    </location>
</feature>
<accession>A0A2W7NU44</accession>
<evidence type="ECO:0000313" key="2">
    <source>
        <dbReference type="EMBL" id="PZX16846.1"/>
    </source>
</evidence>
<dbReference type="InterPro" id="IPR036249">
    <property type="entry name" value="Thioredoxin-like_sf"/>
</dbReference>
<dbReference type="Proteomes" id="UP000249239">
    <property type="component" value="Unassembled WGS sequence"/>
</dbReference>
<name>A0A2W7NU44_9BACT</name>
<sequence>MRKIKLALSLIVIGLALLSWADKAMTPAIGTEPGNQAPNIETTLLNGEKLTMSHLRGKMILVDFWASFNANDRIENHTKAALLESYGQNNFLKGEGFVIVSISLDRFKTPLITAISNDNLNYSYHVFDARGSESPLAATWNVKENSKYLIDGEGRIVAAGNNLQVIEDALQRLSQNS</sequence>
<proteinExistence type="predicted"/>
<comment type="caution">
    <text evidence="2">The sequence shown here is derived from an EMBL/GenBank/DDBJ whole genome shotgun (WGS) entry which is preliminary data.</text>
</comment>